<accession>A0A932HXE1</accession>
<organism evidence="7 8">
    <name type="scientific">Tectimicrobiota bacterium</name>
    <dbReference type="NCBI Taxonomy" id="2528274"/>
    <lineage>
        <taxon>Bacteria</taxon>
        <taxon>Pseudomonadati</taxon>
        <taxon>Nitrospinota/Tectimicrobiota group</taxon>
        <taxon>Candidatus Tectimicrobiota</taxon>
    </lineage>
</organism>
<dbReference type="InterPro" id="IPR002797">
    <property type="entry name" value="Polysacc_synth"/>
</dbReference>
<dbReference type="InterPro" id="IPR050833">
    <property type="entry name" value="Poly_Biosynth_Transport"/>
</dbReference>
<dbReference type="AlphaFoldDB" id="A0A932HXE1"/>
<evidence type="ECO:0000313" key="7">
    <source>
        <dbReference type="EMBL" id="MBI3127336.1"/>
    </source>
</evidence>
<keyword evidence="3 6" id="KW-0812">Transmembrane</keyword>
<evidence type="ECO:0000256" key="4">
    <source>
        <dbReference type="ARBA" id="ARBA00022989"/>
    </source>
</evidence>
<feature type="transmembrane region" description="Helical" evidence="6">
    <location>
        <begin position="114"/>
        <end position="134"/>
    </location>
</feature>
<feature type="transmembrane region" description="Helical" evidence="6">
    <location>
        <begin position="385"/>
        <end position="405"/>
    </location>
</feature>
<keyword evidence="5 6" id="KW-0472">Membrane</keyword>
<dbReference type="EMBL" id="JACPUR010000017">
    <property type="protein sequence ID" value="MBI3127336.1"/>
    <property type="molecule type" value="Genomic_DNA"/>
</dbReference>
<feature type="transmembrane region" description="Helical" evidence="6">
    <location>
        <begin position="358"/>
        <end position="379"/>
    </location>
</feature>
<evidence type="ECO:0000256" key="5">
    <source>
        <dbReference type="ARBA" id="ARBA00023136"/>
    </source>
</evidence>
<feature type="transmembrane region" description="Helical" evidence="6">
    <location>
        <begin position="327"/>
        <end position="346"/>
    </location>
</feature>
<feature type="transmembrane region" description="Helical" evidence="6">
    <location>
        <begin position="445"/>
        <end position="465"/>
    </location>
</feature>
<feature type="transmembrane region" description="Helical" evidence="6">
    <location>
        <begin position="86"/>
        <end position="108"/>
    </location>
</feature>
<dbReference type="CDD" id="cd13128">
    <property type="entry name" value="MATE_Wzx_like"/>
    <property type="match status" value="1"/>
</dbReference>
<dbReference type="Pfam" id="PF01943">
    <property type="entry name" value="Polysacc_synt"/>
    <property type="match status" value="1"/>
</dbReference>
<dbReference type="GO" id="GO:0005886">
    <property type="term" value="C:plasma membrane"/>
    <property type="evidence" value="ECO:0007669"/>
    <property type="project" value="UniProtKB-SubCell"/>
</dbReference>
<feature type="transmembrane region" description="Helical" evidence="6">
    <location>
        <begin position="12"/>
        <end position="32"/>
    </location>
</feature>
<evidence type="ECO:0000256" key="3">
    <source>
        <dbReference type="ARBA" id="ARBA00022692"/>
    </source>
</evidence>
<gene>
    <name evidence="7" type="ORF">HYZ11_07005</name>
</gene>
<dbReference type="PANTHER" id="PTHR30250">
    <property type="entry name" value="PST FAMILY PREDICTED COLANIC ACID TRANSPORTER"/>
    <property type="match status" value="1"/>
</dbReference>
<feature type="transmembrane region" description="Helical" evidence="6">
    <location>
        <begin position="146"/>
        <end position="168"/>
    </location>
</feature>
<comment type="subcellular location">
    <subcellularLocation>
        <location evidence="1">Cell membrane</location>
        <topology evidence="1">Multi-pass membrane protein</topology>
    </subcellularLocation>
</comment>
<evidence type="ECO:0000313" key="8">
    <source>
        <dbReference type="Proteomes" id="UP000782312"/>
    </source>
</evidence>
<keyword evidence="4 6" id="KW-1133">Transmembrane helix</keyword>
<reference evidence="7" key="1">
    <citation type="submission" date="2020-07" db="EMBL/GenBank/DDBJ databases">
        <title>Huge and variable diversity of episymbiotic CPR bacteria and DPANN archaea in groundwater ecosystems.</title>
        <authorList>
            <person name="He C.Y."/>
            <person name="Keren R."/>
            <person name="Whittaker M."/>
            <person name="Farag I.F."/>
            <person name="Doudna J."/>
            <person name="Cate J.H.D."/>
            <person name="Banfield J.F."/>
        </authorList>
    </citation>
    <scope>NUCLEOTIDE SEQUENCE</scope>
    <source>
        <strain evidence="7">NC_groundwater_763_Ag_S-0.2um_68_21</strain>
    </source>
</reference>
<sequence>MAADRTKARIFSNTAWLAAGTLVNALIGLYITRALARYLGVADYGLYALAFVYLNFTAVIANFGFDSILLREAARDKEGTDSIVSSGIVLKSAFAVPAVAAGALYLAGRDFPPAYTVAVIFLLLSHFVGAFDTYEIVLKARLRAQNVAAASVLSQLLLLGAVLLGRARGWPLEWLIASYVFVRLPRAAFVYLRLRREISLRWRWDPAHARFVLRESAVIGLSGLIWVFYFRVDALMLEWMKGPEAVGQYAAAYKFIELGLLGSGLVMASLAPLLAERWPANPAGFRWIYRETIDYMAMIGALGAGAMAVLAPDLIRTIYAPSFTDAISVLRILSFALITLFMNNAFGHTMVMVGVQGPGFMTTRVLGTVLNVALNLLWIPRWGAYGAAWATVASEIGVLLLSPAFVHRRTGIWPRPWTPLFGAAAVWLSWKAYLAAGGGRVEASWPARLAGCAVLAAALAAFLAAHRRQIGELLLQLRGKSLSPAGEPPIAIP</sequence>
<feature type="transmembrane region" description="Helical" evidence="6">
    <location>
        <begin position="417"/>
        <end position="433"/>
    </location>
</feature>
<dbReference type="PANTHER" id="PTHR30250:SF11">
    <property type="entry name" value="O-ANTIGEN TRANSPORTER-RELATED"/>
    <property type="match status" value="1"/>
</dbReference>
<keyword evidence="2" id="KW-1003">Cell membrane</keyword>
<feature type="transmembrane region" description="Helical" evidence="6">
    <location>
        <begin position="252"/>
        <end position="274"/>
    </location>
</feature>
<proteinExistence type="predicted"/>
<evidence type="ECO:0000256" key="2">
    <source>
        <dbReference type="ARBA" id="ARBA00022475"/>
    </source>
</evidence>
<comment type="caution">
    <text evidence="7">The sequence shown here is derived from an EMBL/GenBank/DDBJ whole genome shotgun (WGS) entry which is preliminary data.</text>
</comment>
<feature type="transmembrane region" description="Helical" evidence="6">
    <location>
        <begin position="212"/>
        <end position="232"/>
    </location>
</feature>
<evidence type="ECO:0000256" key="1">
    <source>
        <dbReference type="ARBA" id="ARBA00004651"/>
    </source>
</evidence>
<dbReference type="Proteomes" id="UP000782312">
    <property type="component" value="Unassembled WGS sequence"/>
</dbReference>
<feature type="transmembrane region" description="Helical" evidence="6">
    <location>
        <begin position="44"/>
        <end position="65"/>
    </location>
</feature>
<feature type="transmembrane region" description="Helical" evidence="6">
    <location>
        <begin position="295"/>
        <end position="315"/>
    </location>
</feature>
<evidence type="ECO:0000256" key="6">
    <source>
        <dbReference type="SAM" id="Phobius"/>
    </source>
</evidence>
<name>A0A932HXE1_UNCTE</name>
<protein>
    <submittedName>
        <fullName evidence="7">Flippase</fullName>
    </submittedName>
</protein>